<dbReference type="SUPFAM" id="SSF48371">
    <property type="entry name" value="ARM repeat"/>
    <property type="match status" value="1"/>
</dbReference>
<name>A0AAE9XKA2_9ENTE</name>
<keyword evidence="1" id="KW-0175">Coiled coil</keyword>
<protein>
    <recommendedName>
        <fullName evidence="5">Phage tail tape measure protein</fullName>
    </recommendedName>
</protein>
<gene>
    <name evidence="3" type="ORF">PML95_10105</name>
</gene>
<sequence>MGMGEVFKLFGTIGIDNSEANKALDETERKGKKLGDAFQNIGTAMSKAGKVMTTAITLPVKAAVAYSIKSFASLEQAIGGVETMFKGSADKVIKNSETAYKRAGVSGTQYMEQVTSFSATLLQGLGGDTEKAAQLADIAMVDMSDNANKFGTNIGSVQDAYQGFAKQNYTMLDNLKLGYGGTASEMARLINDSGVLGDTMTVTAENVNDVSFDKIIEAIHVTQEEMGVTGTTAEEAEETVSGSFGMMKASLQDLSAGFGQENANMEQLMSNFTGSVGTFIDNIKRVLGNMWDNLPLAEWQKWVGVVIVAAGPLLIMFGKIISTVGKVASAVGESGSFFKGLASLFPGVSSGLSVVKGAFTALMGPVGIVIGIIATLIGVFIYLYKTNEEFRNKVNEVWGQVKEFINSAVQEIVDFVQELFGTLVSWWSENNELIKQTAETVWNAISDVVSAVMEFLEPLITTAWEAIKTIVTTVWDSIKTVISTALDVILNVIKIVMLMINGDWTAAWELIKESLSLIWDAIKSVIDNALIIIQQVLSVAWEAIKLAMELAWEGIKLAMMLIWEGIKLVIRTAINLIVTVISAAWETIKSITSLVWEGIKLAISLAWEGIKIIVQAAINIVKAVITTGWNVIKTVTSTIFNAIKAVITTVWNGIKTVIETVINVIKNVVTTAWNAIKNVTSNVFNSIKSVASNVWNSIKSTIQSVVNAIKSVVSSVWNSIKSTTSSVFNSIKSTATSVWNGVKNAMVTPIEAAKNKISGIVNAIKGFFSGMRLSIPKISLPPLPHFSLTGSFSLKPPSVPKLGVQWYADGGIMQKAMAFGMNGNDIMVGGEAGPEAILPLNRETLGGIGQGIASTMGYSQEAVVRKLDELIDRLEALFEQFKNMKVVMDSGELVGAIKDEINHVLGRERDYGGRGR</sequence>
<dbReference type="AlphaFoldDB" id="A0AAE9XKA2"/>
<dbReference type="EMBL" id="CP116508">
    <property type="protein sequence ID" value="WCG23670.1"/>
    <property type="molecule type" value="Genomic_DNA"/>
</dbReference>
<geneLocation type="plasmid" evidence="3 4">
    <name>pK204-1-A</name>
</geneLocation>
<feature type="transmembrane region" description="Helical" evidence="2">
    <location>
        <begin position="568"/>
        <end position="585"/>
    </location>
</feature>
<keyword evidence="2" id="KW-1133">Transmembrane helix</keyword>
<dbReference type="InterPro" id="IPR016024">
    <property type="entry name" value="ARM-type_fold"/>
</dbReference>
<accession>A0AAE9XKA2</accession>
<proteinExistence type="predicted"/>
<feature type="coiled-coil region" evidence="1">
    <location>
        <begin position="860"/>
        <end position="887"/>
    </location>
</feature>
<evidence type="ECO:0000313" key="3">
    <source>
        <dbReference type="EMBL" id="WCG23670.1"/>
    </source>
</evidence>
<reference evidence="3" key="1">
    <citation type="submission" date="2023-01" db="EMBL/GenBank/DDBJ databases">
        <title>Oxazolidinone resistance genes in florfenicol resistant enterococci from beef cattle and veal calves at slaughter.</title>
        <authorList>
            <person name="Biggel M."/>
        </authorList>
    </citation>
    <scope>NUCLEOTIDE SEQUENCE</scope>
    <source>
        <strain evidence="3">K204-1</strain>
        <plasmid evidence="3">pK204-1-A</plasmid>
    </source>
</reference>
<keyword evidence="3" id="KW-0614">Plasmid</keyword>
<dbReference type="RefSeq" id="WP_272163749.1">
    <property type="nucleotide sequence ID" value="NZ_CP116508.1"/>
</dbReference>
<dbReference type="Proteomes" id="UP001179600">
    <property type="component" value="Plasmid pK204-1-A"/>
</dbReference>
<feature type="transmembrane region" description="Helical" evidence="2">
    <location>
        <begin position="361"/>
        <end position="384"/>
    </location>
</feature>
<organism evidence="3 4">
    <name type="scientific">Vagococcus lutrae</name>
    <dbReference type="NCBI Taxonomy" id="81947"/>
    <lineage>
        <taxon>Bacteria</taxon>
        <taxon>Bacillati</taxon>
        <taxon>Bacillota</taxon>
        <taxon>Bacilli</taxon>
        <taxon>Lactobacillales</taxon>
        <taxon>Enterococcaceae</taxon>
        <taxon>Vagococcus</taxon>
    </lineage>
</organism>
<evidence type="ECO:0000256" key="1">
    <source>
        <dbReference type="SAM" id="Coils"/>
    </source>
</evidence>
<evidence type="ECO:0000313" key="4">
    <source>
        <dbReference type="Proteomes" id="UP001179600"/>
    </source>
</evidence>
<dbReference type="PANTHER" id="PTHR37813">
    <property type="entry name" value="FELS-2 PROPHAGE PROTEIN"/>
    <property type="match status" value="1"/>
</dbReference>
<evidence type="ECO:0008006" key="5">
    <source>
        <dbReference type="Google" id="ProtNLM"/>
    </source>
</evidence>
<evidence type="ECO:0000256" key="2">
    <source>
        <dbReference type="SAM" id="Phobius"/>
    </source>
</evidence>
<keyword evidence="2" id="KW-0812">Transmembrane</keyword>
<dbReference type="PANTHER" id="PTHR37813:SF1">
    <property type="entry name" value="FELS-2 PROPHAGE PROTEIN"/>
    <property type="match status" value="1"/>
</dbReference>
<dbReference type="Gene3D" id="1.20.120.20">
    <property type="entry name" value="Apolipoprotein"/>
    <property type="match status" value="2"/>
</dbReference>
<keyword evidence="2" id="KW-0472">Membrane</keyword>